<dbReference type="AlphaFoldDB" id="A0AAU9PDE3"/>
<evidence type="ECO:0000313" key="2">
    <source>
        <dbReference type="Proteomes" id="UP001157418"/>
    </source>
</evidence>
<accession>A0AAU9PDE3</accession>
<sequence>MISIPVWLTIDSRLGNLSVHLDTPQCFSTEMYSVDLNSTEKAEDDKDFRSKEKELKAKEVELKRREQVIQRLYFQLSLALTDNSWLVVQVTQLSDSGT</sequence>
<gene>
    <name evidence="1" type="ORF">LVIROSA_LOCUS33411</name>
</gene>
<name>A0AAU9PDE3_9ASTR</name>
<proteinExistence type="predicted"/>
<organism evidence="1 2">
    <name type="scientific">Lactuca virosa</name>
    <dbReference type="NCBI Taxonomy" id="75947"/>
    <lineage>
        <taxon>Eukaryota</taxon>
        <taxon>Viridiplantae</taxon>
        <taxon>Streptophyta</taxon>
        <taxon>Embryophyta</taxon>
        <taxon>Tracheophyta</taxon>
        <taxon>Spermatophyta</taxon>
        <taxon>Magnoliopsida</taxon>
        <taxon>eudicotyledons</taxon>
        <taxon>Gunneridae</taxon>
        <taxon>Pentapetalae</taxon>
        <taxon>asterids</taxon>
        <taxon>campanulids</taxon>
        <taxon>Asterales</taxon>
        <taxon>Asteraceae</taxon>
        <taxon>Cichorioideae</taxon>
        <taxon>Cichorieae</taxon>
        <taxon>Lactucinae</taxon>
        <taxon>Lactuca</taxon>
    </lineage>
</organism>
<dbReference type="Proteomes" id="UP001157418">
    <property type="component" value="Unassembled WGS sequence"/>
</dbReference>
<protein>
    <submittedName>
        <fullName evidence="1">Uncharacterized protein</fullName>
    </submittedName>
</protein>
<dbReference type="EMBL" id="CAKMRJ010005634">
    <property type="protein sequence ID" value="CAH1447827.1"/>
    <property type="molecule type" value="Genomic_DNA"/>
</dbReference>
<keyword evidence="2" id="KW-1185">Reference proteome</keyword>
<comment type="caution">
    <text evidence="1">The sequence shown here is derived from an EMBL/GenBank/DDBJ whole genome shotgun (WGS) entry which is preliminary data.</text>
</comment>
<reference evidence="1 2" key="1">
    <citation type="submission" date="2022-01" db="EMBL/GenBank/DDBJ databases">
        <authorList>
            <person name="Xiong W."/>
            <person name="Schranz E."/>
        </authorList>
    </citation>
    <scope>NUCLEOTIDE SEQUENCE [LARGE SCALE GENOMIC DNA]</scope>
</reference>
<evidence type="ECO:0000313" key="1">
    <source>
        <dbReference type="EMBL" id="CAH1447827.1"/>
    </source>
</evidence>